<protein>
    <recommendedName>
        <fullName evidence="2">DZF domain-containing protein</fullName>
    </recommendedName>
</protein>
<dbReference type="PANTHER" id="PTHR45762:SF3">
    <property type="entry name" value="ZINC-FINGER PROTEIN AT 72D, ISOFORM B"/>
    <property type="match status" value="1"/>
</dbReference>
<gene>
    <name evidence="3" type="ORF">CAEBREN_05355</name>
</gene>
<dbReference type="Gene3D" id="3.30.460.10">
    <property type="entry name" value="Beta Polymerase, domain 2"/>
    <property type="match status" value="1"/>
</dbReference>
<dbReference type="PROSITE" id="PS00028">
    <property type="entry name" value="ZINC_FINGER_C2H2_1"/>
    <property type="match status" value="1"/>
</dbReference>
<dbReference type="GO" id="GO:0003727">
    <property type="term" value="F:single-stranded RNA binding"/>
    <property type="evidence" value="ECO:0007669"/>
    <property type="project" value="TreeGrafter"/>
</dbReference>
<feature type="compositionally biased region" description="Basic and acidic residues" evidence="1">
    <location>
        <begin position="845"/>
        <end position="857"/>
    </location>
</feature>
<feature type="compositionally biased region" description="Basic and acidic residues" evidence="1">
    <location>
        <begin position="823"/>
        <end position="833"/>
    </location>
</feature>
<dbReference type="AlphaFoldDB" id="G0MM52"/>
<feature type="region of interest" description="Disordered" evidence="1">
    <location>
        <begin position="760"/>
        <end position="875"/>
    </location>
</feature>
<dbReference type="InterPro" id="IPR006561">
    <property type="entry name" value="DZF_dom"/>
</dbReference>
<proteinExistence type="predicted"/>
<dbReference type="InterPro" id="IPR043519">
    <property type="entry name" value="NT_sf"/>
</dbReference>
<feature type="compositionally biased region" description="Basic and acidic residues" evidence="1">
    <location>
        <begin position="783"/>
        <end position="792"/>
    </location>
</feature>
<sequence>MYGGYQGAYGAYGNSQQGYPAQQQQQPAQQYYSGVNPYANYGYGTIGSAPPPPPPVPPVPEYTGAYHSFPSTANTTAGGAAAANAQGAFNGYDAAIYNYAQQRQTPPTSQQRPTQQPHHSQNHQQKPMGWRHGGGGRQGRVQGSGDNKQYYCEICKVSCAGGITYKEHLDGKGHKKKEQSQKAGVPTVSLARNKLSYRCELCEITCTGQDTYGAHIKGGRHLKTQQLHRKLGKPVPEDIPTIIAPGEDGKAVETRAKPKWHQQALPGGKKVIGINTVNFIGGHKLNSTGQLEEKKREVAKAVSSVGKPVIEVEDERLKALMAAEEVKPIGEEHVVAERDATGKLIQYHCKICECKFSDPNAKEIHVKGRRHRMSYKNKIDPTFVVDPKPVGGSKKQKAEKQKMIGQIPDNQPPPINFMKGPWFSTPETNNSEILDQMTVDRKYESMNPGPELCTNVDAFTTDIMESLKQVSDKLESEKPEPTEMRTILGCVRVGVFAKNTYIKGEPFVEMVVTCTPIPTKEIIQRIFEEFPNSTTSAGMTIEMDPISPAVFLISTSLFANLKCRLYITSSSIRNDDSVDMAQCPDPTTCIQALAEIRNAKWYESNYLNLTGLQPTVRLFREMRSRYPLWATLDDHKLELVLIHIINSDSYPDGLKITAAFKRALEAISSGFLFSAKIRDPCEKGETYVLDGLTDDHKHALTGSAQYFIRLIAFNQIHEILGVERQVDIVPEEPVISVTHKRALELISGFNGEKLPVHDNFYIGNDAEDTTENEEDTEEDNGEPEAKRGRIEEEAGPVGPNEEPMVQEALPVKEPEPVEIAAPIKEEEPVKEAESMEEAESTEEAEPVKEAVPVKEEEPTLTVEPMEREESTTPAV</sequence>
<organism evidence="4">
    <name type="scientific">Caenorhabditis brenneri</name>
    <name type="common">Nematode worm</name>
    <dbReference type="NCBI Taxonomy" id="135651"/>
    <lineage>
        <taxon>Eukaryota</taxon>
        <taxon>Metazoa</taxon>
        <taxon>Ecdysozoa</taxon>
        <taxon>Nematoda</taxon>
        <taxon>Chromadorea</taxon>
        <taxon>Rhabditida</taxon>
        <taxon>Rhabditina</taxon>
        <taxon>Rhabditomorpha</taxon>
        <taxon>Rhabditoidea</taxon>
        <taxon>Rhabditidae</taxon>
        <taxon>Peloderinae</taxon>
        <taxon>Caenorhabditis</taxon>
    </lineage>
</organism>
<feature type="compositionally biased region" description="Acidic residues" evidence="1">
    <location>
        <begin position="765"/>
        <end position="782"/>
    </location>
</feature>
<dbReference type="FunCoup" id="G0MM52">
    <property type="interactions" value="3154"/>
</dbReference>
<feature type="region of interest" description="Disordered" evidence="1">
    <location>
        <begin position="103"/>
        <end position="143"/>
    </location>
</feature>
<dbReference type="SUPFAM" id="SSF57667">
    <property type="entry name" value="beta-beta-alpha zinc fingers"/>
    <property type="match status" value="3"/>
</dbReference>
<dbReference type="OMA" id="SCQEPRM"/>
<evidence type="ECO:0000313" key="3">
    <source>
        <dbReference type="EMBL" id="EGT36631.1"/>
    </source>
</evidence>
<dbReference type="Gene3D" id="3.30.160.60">
    <property type="entry name" value="Classic Zinc Finger"/>
    <property type="match status" value="2"/>
</dbReference>
<name>G0MM52_CAEBE</name>
<dbReference type="Gene3D" id="1.10.1410.40">
    <property type="match status" value="1"/>
</dbReference>
<dbReference type="InterPro" id="IPR036236">
    <property type="entry name" value="Znf_C2H2_sf"/>
</dbReference>
<feature type="domain" description="DZF" evidence="2">
    <location>
        <begin position="415"/>
        <end position="776"/>
    </location>
</feature>
<accession>G0MM52</accession>
<evidence type="ECO:0000313" key="4">
    <source>
        <dbReference type="Proteomes" id="UP000008068"/>
    </source>
</evidence>
<dbReference type="GO" id="GO:0008270">
    <property type="term" value="F:zinc ion binding"/>
    <property type="evidence" value="ECO:0007669"/>
    <property type="project" value="InterPro"/>
</dbReference>
<reference evidence="4" key="1">
    <citation type="submission" date="2011-07" db="EMBL/GenBank/DDBJ databases">
        <authorList>
            <consortium name="Caenorhabditis brenneri Sequencing and Analysis Consortium"/>
            <person name="Wilson R.K."/>
        </authorList>
    </citation>
    <scope>NUCLEOTIDE SEQUENCE [LARGE SCALE GENOMIC DNA]</scope>
    <source>
        <strain evidence="4">PB2801</strain>
    </source>
</reference>
<feature type="compositionally biased region" description="Low complexity" evidence="1">
    <location>
        <begin position="103"/>
        <end position="119"/>
    </location>
</feature>
<keyword evidence="4" id="KW-1185">Reference proteome</keyword>
<dbReference type="InterPro" id="IPR049402">
    <property type="entry name" value="DZF_dom_C"/>
</dbReference>
<evidence type="ECO:0000259" key="2">
    <source>
        <dbReference type="PROSITE" id="PS51703"/>
    </source>
</evidence>
<dbReference type="Pfam" id="PF20965">
    <property type="entry name" value="DZF_C"/>
    <property type="match status" value="1"/>
</dbReference>
<dbReference type="SMART" id="SM00572">
    <property type="entry name" value="DZF"/>
    <property type="match status" value="1"/>
</dbReference>
<evidence type="ECO:0000256" key="1">
    <source>
        <dbReference type="SAM" id="MobiDB-lite"/>
    </source>
</evidence>
<dbReference type="Pfam" id="PF07528">
    <property type="entry name" value="DZF_N"/>
    <property type="match status" value="1"/>
</dbReference>
<dbReference type="InterPro" id="IPR013087">
    <property type="entry name" value="Znf_C2H2_type"/>
</dbReference>
<dbReference type="Proteomes" id="UP000008068">
    <property type="component" value="Unassembled WGS sequence"/>
</dbReference>
<dbReference type="InterPro" id="IPR003604">
    <property type="entry name" value="Matrin/U1-like-C_Znf_C2H2"/>
</dbReference>
<dbReference type="STRING" id="135651.G0MM52"/>
<dbReference type="HOGENOM" id="CLU_012026_0_0_1"/>
<dbReference type="GO" id="GO:0003725">
    <property type="term" value="F:double-stranded RNA binding"/>
    <property type="evidence" value="ECO:0007669"/>
    <property type="project" value="TreeGrafter"/>
</dbReference>
<dbReference type="InParanoid" id="G0MM52"/>
<dbReference type="SMART" id="SM00451">
    <property type="entry name" value="ZnF_U1"/>
    <property type="match status" value="3"/>
</dbReference>
<dbReference type="OrthoDB" id="8898434at2759"/>
<dbReference type="GO" id="GO:0071011">
    <property type="term" value="C:precatalytic spliceosome"/>
    <property type="evidence" value="ECO:0007669"/>
    <property type="project" value="TreeGrafter"/>
</dbReference>
<dbReference type="PROSITE" id="PS51703">
    <property type="entry name" value="DZF"/>
    <property type="match status" value="1"/>
</dbReference>
<dbReference type="eggNOG" id="KOG3792">
    <property type="taxonomic scope" value="Eukaryota"/>
</dbReference>
<dbReference type="InterPro" id="IPR049401">
    <property type="entry name" value="DZF_dom_N"/>
</dbReference>
<dbReference type="Pfam" id="PF12874">
    <property type="entry name" value="zf-met"/>
    <property type="match status" value="3"/>
</dbReference>
<feature type="compositionally biased region" description="Basic and acidic residues" evidence="1">
    <location>
        <begin position="864"/>
        <end position="875"/>
    </location>
</feature>
<dbReference type="PANTHER" id="PTHR45762">
    <property type="entry name" value="ZINC FINGER RNA-BINDING PROTEIN"/>
    <property type="match status" value="1"/>
</dbReference>
<dbReference type="EMBL" id="GL379801">
    <property type="protein sequence ID" value="EGT36631.1"/>
    <property type="molecule type" value="Genomic_DNA"/>
</dbReference>
<dbReference type="SMART" id="SM00355">
    <property type="entry name" value="ZnF_C2H2"/>
    <property type="match status" value="3"/>
</dbReference>
<feature type="compositionally biased region" description="Acidic residues" evidence="1">
    <location>
        <begin position="834"/>
        <end position="844"/>
    </location>
</feature>